<dbReference type="PROSITE" id="PS00109">
    <property type="entry name" value="PROTEIN_KINASE_TYR"/>
    <property type="match status" value="1"/>
</dbReference>
<dbReference type="InterPro" id="IPR050198">
    <property type="entry name" value="Non-receptor_tyrosine_kinases"/>
</dbReference>
<comment type="similarity">
    <text evidence="13">Belongs to the protein kinase superfamily. Tyr protein kinase family. Fes/fps subfamily.</text>
</comment>
<dbReference type="FunFam" id="3.30.200.20:FF:000194">
    <property type="entry name" value="protein-tyrosine kinase 2-beta isoform X1"/>
    <property type="match status" value="1"/>
</dbReference>
<keyword evidence="20" id="KW-1185">Reference proteome</keyword>
<protein>
    <recommendedName>
        <fullName evidence="16">Tyrosine-protein kinase</fullName>
        <ecNumber evidence="16">2.7.10.2</ecNumber>
    </recommendedName>
</protein>
<dbReference type="InterPro" id="IPR011009">
    <property type="entry name" value="Kinase-like_dom_sf"/>
</dbReference>
<dbReference type="InterPro" id="IPR001245">
    <property type="entry name" value="Ser-Thr/Tyr_kinase_cat_dom"/>
</dbReference>
<dbReference type="CDD" id="cd10361">
    <property type="entry name" value="SH2_Fps_family"/>
    <property type="match status" value="1"/>
</dbReference>
<evidence type="ECO:0000256" key="3">
    <source>
        <dbReference type="ARBA" id="ARBA00022475"/>
    </source>
</evidence>
<feature type="domain" description="SH2" evidence="17">
    <location>
        <begin position="112"/>
        <end position="217"/>
    </location>
</feature>
<dbReference type="GO" id="GO:0005886">
    <property type="term" value="C:plasma membrane"/>
    <property type="evidence" value="ECO:0007669"/>
    <property type="project" value="UniProtKB-SubCell"/>
</dbReference>
<evidence type="ECO:0000256" key="14">
    <source>
        <dbReference type="PROSITE-ProRule" id="PRU00191"/>
    </source>
</evidence>
<evidence type="ECO:0000313" key="19">
    <source>
        <dbReference type="EnsemblMetazoa" id="CJA15335a.1"/>
    </source>
</evidence>
<organism evidence="19 20">
    <name type="scientific">Caenorhabditis japonica</name>
    <dbReference type="NCBI Taxonomy" id="281687"/>
    <lineage>
        <taxon>Eukaryota</taxon>
        <taxon>Metazoa</taxon>
        <taxon>Ecdysozoa</taxon>
        <taxon>Nematoda</taxon>
        <taxon>Chromadorea</taxon>
        <taxon>Rhabditida</taxon>
        <taxon>Rhabditina</taxon>
        <taxon>Rhabditomorpha</taxon>
        <taxon>Rhabditoidea</taxon>
        <taxon>Rhabditidae</taxon>
        <taxon>Peloderinae</taxon>
        <taxon>Caenorhabditis</taxon>
    </lineage>
</organism>
<dbReference type="Gene3D" id="3.30.200.20">
    <property type="entry name" value="Phosphorylase Kinase, domain 1"/>
    <property type="match status" value="1"/>
</dbReference>
<reference evidence="19" key="2">
    <citation type="submission" date="2022-06" db="UniProtKB">
        <authorList>
            <consortium name="EnsemblMetazoa"/>
        </authorList>
    </citation>
    <scope>IDENTIFICATION</scope>
    <source>
        <strain evidence="19">DF5081</strain>
    </source>
</reference>
<evidence type="ECO:0000259" key="18">
    <source>
        <dbReference type="PROSITE" id="PS50011"/>
    </source>
</evidence>
<proteinExistence type="inferred from homology"/>
<dbReference type="GO" id="GO:0004715">
    <property type="term" value="F:non-membrane spanning protein tyrosine kinase activity"/>
    <property type="evidence" value="ECO:0007669"/>
    <property type="project" value="UniProtKB-EC"/>
</dbReference>
<dbReference type="EC" id="2.7.10.2" evidence="16"/>
<dbReference type="Gene3D" id="1.10.510.10">
    <property type="entry name" value="Transferase(Phosphotransferase) domain 1"/>
    <property type="match status" value="1"/>
</dbReference>
<dbReference type="Gene3D" id="3.30.505.10">
    <property type="entry name" value="SH2 domain"/>
    <property type="match status" value="1"/>
</dbReference>
<evidence type="ECO:0000259" key="17">
    <source>
        <dbReference type="PROSITE" id="PS50001"/>
    </source>
</evidence>
<dbReference type="InterPro" id="IPR017441">
    <property type="entry name" value="Protein_kinase_ATP_BS"/>
</dbReference>
<evidence type="ECO:0000256" key="8">
    <source>
        <dbReference type="ARBA" id="ARBA00022840"/>
    </source>
</evidence>
<dbReference type="Proteomes" id="UP000005237">
    <property type="component" value="Unassembled WGS sequence"/>
</dbReference>
<comment type="subcellular location">
    <subcellularLocation>
        <location evidence="1">Cell membrane</location>
        <topology evidence="1">Peripheral membrane protein</topology>
    </subcellularLocation>
    <subcellularLocation>
        <location evidence="2">Cytoplasm</location>
    </subcellularLocation>
</comment>
<dbReference type="SUPFAM" id="SSF55550">
    <property type="entry name" value="SH2 domain"/>
    <property type="match status" value="1"/>
</dbReference>
<dbReference type="CDD" id="cd00192">
    <property type="entry name" value="PTKc"/>
    <property type="match status" value="1"/>
</dbReference>
<keyword evidence="7 16" id="KW-0418">Kinase</keyword>
<keyword evidence="4" id="KW-0963">Cytoplasm</keyword>
<dbReference type="EnsemblMetazoa" id="CJA15335a.1">
    <property type="protein sequence ID" value="CJA15335a.1"/>
    <property type="gene ID" value="WBGene00134539"/>
</dbReference>
<dbReference type="PROSITE" id="PS50011">
    <property type="entry name" value="PROTEIN_KINASE_DOM"/>
    <property type="match status" value="1"/>
</dbReference>
<dbReference type="SMART" id="SM00219">
    <property type="entry name" value="TyrKc"/>
    <property type="match status" value="1"/>
</dbReference>
<dbReference type="SMART" id="SM00252">
    <property type="entry name" value="SH2"/>
    <property type="match status" value="1"/>
</dbReference>
<dbReference type="InterPro" id="IPR000980">
    <property type="entry name" value="SH2"/>
</dbReference>
<evidence type="ECO:0000256" key="12">
    <source>
        <dbReference type="ARBA" id="ARBA00051245"/>
    </source>
</evidence>
<evidence type="ECO:0000256" key="11">
    <source>
        <dbReference type="ARBA" id="ARBA00023137"/>
    </source>
</evidence>
<evidence type="ECO:0000256" key="9">
    <source>
        <dbReference type="ARBA" id="ARBA00022999"/>
    </source>
</evidence>
<dbReference type="AlphaFoldDB" id="A0A8R1E0E4"/>
<dbReference type="InterPro" id="IPR036860">
    <property type="entry name" value="SH2_dom_sf"/>
</dbReference>
<keyword evidence="10" id="KW-0472">Membrane</keyword>
<comment type="catalytic activity">
    <reaction evidence="12 16">
        <text>L-tyrosyl-[protein] + ATP = O-phospho-L-tyrosyl-[protein] + ADP + H(+)</text>
        <dbReference type="Rhea" id="RHEA:10596"/>
        <dbReference type="Rhea" id="RHEA-COMP:10136"/>
        <dbReference type="Rhea" id="RHEA-COMP:20101"/>
        <dbReference type="ChEBI" id="CHEBI:15378"/>
        <dbReference type="ChEBI" id="CHEBI:30616"/>
        <dbReference type="ChEBI" id="CHEBI:46858"/>
        <dbReference type="ChEBI" id="CHEBI:61978"/>
        <dbReference type="ChEBI" id="CHEBI:456216"/>
        <dbReference type="EC" id="2.7.10.2"/>
    </reaction>
</comment>
<name>A0A8R1E0E4_CAEJA</name>
<evidence type="ECO:0000256" key="10">
    <source>
        <dbReference type="ARBA" id="ARBA00023136"/>
    </source>
</evidence>
<evidence type="ECO:0000256" key="2">
    <source>
        <dbReference type="ARBA" id="ARBA00004496"/>
    </source>
</evidence>
<accession>A0A8R1E0E4</accession>
<dbReference type="InterPro" id="IPR020635">
    <property type="entry name" value="Tyr_kinase_cat_dom"/>
</dbReference>
<dbReference type="InterPro" id="IPR035849">
    <property type="entry name" value="Fes/Fps/Fer_SH2"/>
</dbReference>
<dbReference type="PROSITE" id="PS00107">
    <property type="entry name" value="PROTEIN_KINASE_ATP"/>
    <property type="match status" value="1"/>
</dbReference>
<feature type="domain" description="Protein kinase" evidence="18">
    <location>
        <begin position="229"/>
        <end position="492"/>
    </location>
</feature>
<evidence type="ECO:0000256" key="1">
    <source>
        <dbReference type="ARBA" id="ARBA00004202"/>
    </source>
</evidence>
<keyword evidence="5 16" id="KW-0808">Transferase</keyword>
<evidence type="ECO:0000256" key="6">
    <source>
        <dbReference type="ARBA" id="ARBA00022741"/>
    </source>
</evidence>
<evidence type="ECO:0000256" key="5">
    <source>
        <dbReference type="ARBA" id="ARBA00022679"/>
    </source>
</evidence>
<feature type="binding site" evidence="15">
    <location>
        <position position="261"/>
    </location>
    <ligand>
        <name>ATP</name>
        <dbReference type="ChEBI" id="CHEBI:30616"/>
    </ligand>
</feature>
<dbReference type="Pfam" id="PF00017">
    <property type="entry name" value="SH2"/>
    <property type="match status" value="1"/>
</dbReference>
<evidence type="ECO:0000256" key="7">
    <source>
        <dbReference type="ARBA" id="ARBA00022777"/>
    </source>
</evidence>
<keyword evidence="8 15" id="KW-0067">ATP-binding</keyword>
<dbReference type="InterPro" id="IPR008266">
    <property type="entry name" value="Tyr_kinase_AS"/>
</dbReference>
<dbReference type="GO" id="GO:0005737">
    <property type="term" value="C:cytoplasm"/>
    <property type="evidence" value="ECO:0007669"/>
    <property type="project" value="UniProtKB-SubCell"/>
</dbReference>
<reference evidence="20" key="1">
    <citation type="submission" date="2010-08" db="EMBL/GenBank/DDBJ databases">
        <authorList>
            <consortium name="Caenorhabditis japonica Sequencing Consortium"/>
            <person name="Wilson R.K."/>
        </authorList>
    </citation>
    <scope>NUCLEOTIDE SEQUENCE [LARGE SCALE GENOMIC DNA]</scope>
    <source>
        <strain evidence="20">DF5081</strain>
    </source>
</reference>
<keyword evidence="3" id="KW-1003">Cell membrane</keyword>
<keyword evidence="6 15" id="KW-0547">Nucleotide-binding</keyword>
<dbReference type="Pfam" id="PF07714">
    <property type="entry name" value="PK_Tyr_Ser-Thr"/>
    <property type="match status" value="1"/>
</dbReference>
<evidence type="ECO:0000256" key="4">
    <source>
        <dbReference type="ARBA" id="ARBA00022490"/>
    </source>
</evidence>
<evidence type="ECO:0000313" key="20">
    <source>
        <dbReference type="Proteomes" id="UP000005237"/>
    </source>
</evidence>
<evidence type="ECO:0000256" key="13">
    <source>
        <dbReference type="ARBA" id="ARBA00061333"/>
    </source>
</evidence>
<evidence type="ECO:0000256" key="16">
    <source>
        <dbReference type="RuleBase" id="RU362096"/>
    </source>
</evidence>
<keyword evidence="11 16" id="KW-0829">Tyrosine-protein kinase</keyword>
<dbReference type="PROSITE" id="PS50001">
    <property type="entry name" value="SH2"/>
    <property type="match status" value="1"/>
</dbReference>
<sequence length="525" mass="59154">MVHCRKGSCNLAQLGSQYPGRKLRLNLTSITSKFPISEYHGLLGTALVDEAPTFTPKSSNAKSLKNNLTIKSMKKKRLIMELASPEKSDKEKSKAAAEEFARLEKSLRDLEYYHGYVQREDLITMLQNPGDFLMRVSEMHENDGRLRREVILSLIPLQVEGNSEKRKSRNVVIKRPKPAMFFCEHGRTFESLPDLVTFYTKNTGACASATFQLKNPILAQPWEFKHSDVTIGKVLGEGAFGKVCMGSLKLKDGQTVDVAVKMTKVSAVLSKFKIKEMMNEARFIRNFHHRNVVRLFGVAHDEQPPYILLELVGGGSLHSHLKEAKLKGQVVTVAEKLLFCVGSARGLEYLHSNNCIHRDIAARNCLLSSKGSKDVKISDFGLSRRGPIYRMKTSCKLPVKWLAPETISTFSFSYATDVYSWGITCYEIFADGVEPFDQFTNTQTKVEILAGRFPQMPVCTPEPVKKYISGMIFVDSAHRVSMLEAAIEFERFSMMFDMGHLAGESQSIAPKTRYNILKAWKPKKK</sequence>
<evidence type="ECO:0000256" key="15">
    <source>
        <dbReference type="PROSITE-ProRule" id="PRU10141"/>
    </source>
</evidence>
<dbReference type="PRINTS" id="PR00109">
    <property type="entry name" value="TYRKINASE"/>
</dbReference>
<dbReference type="SUPFAM" id="SSF56112">
    <property type="entry name" value="Protein kinase-like (PK-like)"/>
    <property type="match status" value="1"/>
</dbReference>
<keyword evidence="9 14" id="KW-0727">SH2 domain</keyword>
<dbReference type="GO" id="GO:0005524">
    <property type="term" value="F:ATP binding"/>
    <property type="evidence" value="ECO:0007669"/>
    <property type="project" value="UniProtKB-UniRule"/>
</dbReference>
<dbReference type="InterPro" id="IPR000719">
    <property type="entry name" value="Prot_kinase_dom"/>
</dbReference>
<dbReference type="PANTHER" id="PTHR24418">
    <property type="entry name" value="TYROSINE-PROTEIN KINASE"/>
    <property type="match status" value="1"/>
</dbReference>